<dbReference type="OrthoDB" id="21225at2759"/>
<dbReference type="AlphaFoldDB" id="A0A438CAF8"/>
<evidence type="ECO:0000259" key="2">
    <source>
        <dbReference type="PROSITE" id="PS50110"/>
    </source>
</evidence>
<gene>
    <name evidence="3" type="primary">ARR22_2</name>
    <name evidence="3" type="ORF">CK203_112032</name>
</gene>
<dbReference type="SUPFAM" id="SSF52172">
    <property type="entry name" value="CheY-like"/>
    <property type="match status" value="1"/>
</dbReference>
<reference evidence="3 4" key="1">
    <citation type="journal article" date="2018" name="PLoS Genet.">
        <title>Population sequencing reveals clonal diversity and ancestral inbreeding in the grapevine cultivar Chardonnay.</title>
        <authorList>
            <person name="Roach M.J."/>
            <person name="Johnson D.L."/>
            <person name="Bohlmann J."/>
            <person name="van Vuuren H.J."/>
            <person name="Jones S.J."/>
            <person name="Pretorius I.S."/>
            <person name="Schmidt S.A."/>
            <person name="Borneman A.R."/>
        </authorList>
    </citation>
    <scope>NUCLEOTIDE SEQUENCE [LARGE SCALE GENOMIC DNA]</scope>
    <source>
        <strain evidence="4">cv. Chardonnay</strain>
        <tissue evidence="3">Leaf</tissue>
    </source>
</reference>
<dbReference type="InterPro" id="IPR001789">
    <property type="entry name" value="Sig_transdc_resp-reg_receiver"/>
</dbReference>
<evidence type="ECO:0000256" key="1">
    <source>
        <dbReference type="PROSITE-ProRule" id="PRU00169"/>
    </source>
</evidence>
<dbReference type="InterPro" id="IPR052048">
    <property type="entry name" value="ST_Response_Regulator"/>
</dbReference>
<dbReference type="PANTHER" id="PTHR43228">
    <property type="entry name" value="TWO-COMPONENT RESPONSE REGULATOR"/>
    <property type="match status" value="1"/>
</dbReference>
<dbReference type="InterPro" id="IPR011006">
    <property type="entry name" value="CheY-like_superfamily"/>
</dbReference>
<name>A0A438CAF8_VITVI</name>
<protein>
    <submittedName>
        <fullName evidence="3">Two-component response regulator ARR22</fullName>
    </submittedName>
</protein>
<accession>A0A438CAF8</accession>
<dbReference type="EMBL" id="QGNW01002385">
    <property type="protein sequence ID" value="RVW20217.1"/>
    <property type="molecule type" value="Genomic_DNA"/>
</dbReference>
<feature type="domain" description="Response regulatory" evidence="2">
    <location>
        <begin position="1"/>
        <end position="63"/>
    </location>
</feature>
<dbReference type="Pfam" id="PF00072">
    <property type="entry name" value="Response_reg"/>
    <property type="match status" value="1"/>
</dbReference>
<dbReference type="PANTHER" id="PTHR43228:SF1">
    <property type="entry name" value="TWO-COMPONENT RESPONSE REGULATOR ARR22"/>
    <property type="match status" value="1"/>
</dbReference>
<organism evidence="3 4">
    <name type="scientific">Vitis vinifera</name>
    <name type="common">Grape</name>
    <dbReference type="NCBI Taxonomy" id="29760"/>
    <lineage>
        <taxon>Eukaryota</taxon>
        <taxon>Viridiplantae</taxon>
        <taxon>Streptophyta</taxon>
        <taxon>Embryophyta</taxon>
        <taxon>Tracheophyta</taxon>
        <taxon>Spermatophyta</taxon>
        <taxon>Magnoliopsida</taxon>
        <taxon>eudicotyledons</taxon>
        <taxon>Gunneridae</taxon>
        <taxon>Pentapetalae</taxon>
        <taxon>rosids</taxon>
        <taxon>Vitales</taxon>
        <taxon>Vitaceae</taxon>
        <taxon>Viteae</taxon>
        <taxon>Vitis</taxon>
    </lineage>
</organism>
<sequence>MPIMDGFEATKELRSMGVTSMIVGVTSRSQDSEIQAFMKSGLNACYVKPLNAEKVTAVLNELKNN</sequence>
<dbReference type="Proteomes" id="UP000288805">
    <property type="component" value="Unassembled WGS sequence"/>
</dbReference>
<proteinExistence type="predicted"/>
<evidence type="ECO:0000313" key="3">
    <source>
        <dbReference type="EMBL" id="RVW20217.1"/>
    </source>
</evidence>
<dbReference type="GO" id="GO:0000160">
    <property type="term" value="P:phosphorelay signal transduction system"/>
    <property type="evidence" value="ECO:0007669"/>
    <property type="project" value="InterPro"/>
</dbReference>
<dbReference type="Gene3D" id="3.40.50.2300">
    <property type="match status" value="1"/>
</dbReference>
<comment type="caution">
    <text evidence="1">Lacks conserved residue(s) required for the propagation of feature annotation.</text>
</comment>
<dbReference type="PROSITE" id="PS50110">
    <property type="entry name" value="RESPONSE_REGULATORY"/>
    <property type="match status" value="1"/>
</dbReference>
<evidence type="ECO:0000313" key="4">
    <source>
        <dbReference type="Proteomes" id="UP000288805"/>
    </source>
</evidence>
<comment type="caution">
    <text evidence="3">The sequence shown here is derived from an EMBL/GenBank/DDBJ whole genome shotgun (WGS) entry which is preliminary data.</text>
</comment>